<evidence type="ECO:0000313" key="1">
    <source>
        <dbReference type="EMBL" id="RDY22353.1"/>
    </source>
</evidence>
<reference evidence="1 2" key="1">
    <citation type="journal article" date="2016" name="Genome Announc.">
        <title>Draft Genome Sequence of Criibacterium bergeronii gen. nov., sp. nov., Strain CCRI-22567T, Isolated from a Vaginal Sample from a Woman with Bacterial Vaginosis.</title>
        <authorList>
            <person name="Maheux A.F."/>
            <person name="Berube E."/>
            <person name="Boudreau D.K."/>
            <person name="Raymond F."/>
            <person name="Corbeil J."/>
            <person name="Roy P.H."/>
            <person name="Boissinot M."/>
            <person name="Omar R.F."/>
        </authorList>
    </citation>
    <scope>NUCLEOTIDE SEQUENCE [LARGE SCALE GENOMIC DNA]</scope>
    <source>
        <strain evidence="1 2">CCRI-22567</strain>
    </source>
</reference>
<sequence>MTSTKYKYELFISKDAQKFIKNLPIEGTKFLKAFREIIKDHPLCSNYDIKKIKGKDVDDLFRLRLGKYKAIFTVVDNVLKVFVLQIDSTGDIYKS</sequence>
<dbReference type="PANTHER" id="PTHR38813:SF1">
    <property type="entry name" value="TOXIN RELE1-RELATED"/>
    <property type="match status" value="1"/>
</dbReference>
<comment type="caution">
    <text evidence="1">The sequence shown here is derived from an EMBL/GenBank/DDBJ whole genome shotgun (WGS) entry which is preliminary data.</text>
</comment>
<accession>A0A371IPE1</accession>
<keyword evidence="2" id="KW-1185">Reference proteome</keyword>
<name>A0A371IPE1_9FIRM</name>
<dbReference type="EMBL" id="MBEW02000001">
    <property type="protein sequence ID" value="RDY22353.1"/>
    <property type="molecule type" value="Genomic_DNA"/>
</dbReference>
<dbReference type="Proteomes" id="UP000093352">
    <property type="component" value="Unassembled WGS sequence"/>
</dbReference>
<dbReference type="RefSeq" id="WP_068911782.1">
    <property type="nucleotide sequence ID" value="NZ_MBEW02000001.1"/>
</dbReference>
<dbReference type="STRING" id="1871336.BBG48_01425"/>
<dbReference type="PANTHER" id="PTHR38813">
    <property type="match status" value="1"/>
</dbReference>
<dbReference type="InterPro" id="IPR052747">
    <property type="entry name" value="TA_system_RelE_toxin"/>
</dbReference>
<dbReference type="SUPFAM" id="SSF143011">
    <property type="entry name" value="RelE-like"/>
    <property type="match status" value="1"/>
</dbReference>
<proteinExistence type="predicted"/>
<protein>
    <submittedName>
        <fullName evidence="1">Type II toxin-antitoxin system RelE/ParE family toxin</fullName>
    </submittedName>
</protein>
<dbReference type="InterPro" id="IPR035093">
    <property type="entry name" value="RelE/ParE_toxin_dom_sf"/>
</dbReference>
<dbReference type="AlphaFoldDB" id="A0A371IPE1"/>
<organism evidence="1 2">
    <name type="scientific">Criibacterium bergeronii</name>
    <dbReference type="NCBI Taxonomy" id="1871336"/>
    <lineage>
        <taxon>Bacteria</taxon>
        <taxon>Bacillati</taxon>
        <taxon>Bacillota</taxon>
        <taxon>Clostridia</taxon>
        <taxon>Peptostreptococcales</taxon>
        <taxon>Filifactoraceae</taxon>
        <taxon>Criibacterium</taxon>
    </lineage>
</organism>
<dbReference type="Gene3D" id="3.30.2310.20">
    <property type="entry name" value="RelE-like"/>
    <property type="match status" value="1"/>
</dbReference>
<evidence type="ECO:0000313" key="2">
    <source>
        <dbReference type="Proteomes" id="UP000093352"/>
    </source>
</evidence>
<gene>
    <name evidence="1" type="ORF">BBG48_001155</name>
</gene>